<name>A0ABD2IBF7_HETSC</name>
<reference evidence="5 6" key="1">
    <citation type="submission" date="2024-10" db="EMBL/GenBank/DDBJ databases">
        <authorList>
            <person name="Kim D."/>
        </authorList>
    </citation>
    <scope>NUCLEOTIDE SEQUENCE [LARGE SCALE GENOMIC DNA]</scope>
    <source>
        <strain evidence="5">Taebaek</strain>
    </source>
</reference>
<dbReference type="Gene3D" id="3.30.40.10">
    <property type="entry name" value="Zinc/RING finger domain, C3HC4 (zinc finger)"/>
    <property type="match status" value="1"/>
</dbReference>
<keyword evidence="6" id="KW-1185">Reference proteome</keyword>
<evidence type="ECO:0000259" key="4">
    <source>
        <dbReference type="PROSITE" id="PS50089"/>
    </source>
</evidence>
<dbReference type="Proteomes" id="UP001620645">
    <property type="component" value="Unassembled WGS sequence"/>
</dbReference>
<feature type="domain" description="RING-type" evidence="4">
    <location>
        <begin position="348"/>
        <end position="388"/>
    </location>
</feature>
<dbReference type="PANTHER" id="PTHR47355:SF1">
    <property type="entry name" value="E3 UBIQUITIN-PROTEIN LIGASE SPL2"/>
    <property type="match status" value="1"/>
</dbReference>
<keyword evidence="2" id="KW-0862">Zinc</keyword>
<dbReference type="PANTHER" id="PTHR47355">
    <property type="entry name" value="E3 UBIQUITIN-PROTEIN LIGASE SPL2"/>
    <property type="match status" value="1"/>
</dbReference>
<dbReference type="InterPro" id="IPR001841">
    <property type="entry name" value="Znf_RING"/>
</dbReference>
<dbReference type="GO" id="GO:0008270">
    <property type="term" value="F:zinc ion binding"/>
    <property type="evidence" value="ECO:0007669"/>
    <property type="project" value="UniProtKB-KW"/>
</dbReference>
<sequence length="400" mass="46822">MNKSAKTRFDATMFEDHSYKFYLLPLHNSNPIAETDHIDELYAVQKIFLLKNWLPVDSLCEFSGDHCLIRYFESTDQWKSSATSALNHWLYDQFSWTLADKEHFFLTANFDYFIELATKNRQNGTKISLKDAKLIDLFWHNLAQSANEGQLWKRLRLVDQQQIVPMITDLCKIKWHKLMKYESIEESTKHFLMINPFCTLWQNVQQKAEHFADNARVIEAFRRWVFLPRAQLGTESAQIVHAWVELFAARTGANLMDTWWKWRTNEMNIFSGIGSVFANAKELFALTLDQINGIGGTKELLDKICENITKNIMSLKNLSVGNLKETIVFWKRKNCENGKFRFCPPTKCVICMRRERLFAFDPCGHLCACEQCAELIEKSTDKKCPICRAQIVKKLRIYRP</sequence>
<gene>
    <name evidence="5" type="ORF">niasHS_014231</name>
</gene>
<protein>
    <recommendedName>
        <fullName evidence="4">RING-type domain-containing protein</fullName>
    </recommendedName>
</protein>
<evidence type="ECO:0000256" key="2">
    <source>
        <dbReference type="ARBA" id="ARBA00022833"/>
    </source>
</evidence>
<comment type="caution">
    <text evidence="5">The sequence shown here is derived from an EMBL/GenBank/DDBJ whole genome shotgun (WGS) entry which is preliminary data.</text>
</comment>
<proteinExistence type="predicted"/>
<evidence type="ECO:0000313" key="6">
    <source>
        <dbReference type="Proteomes" id="UP001620645"/>
    </source>
</evidence>
<evidence type="ECO:0000313" key="5">
    <source>
        <dbReference type="EMBL" id="KAL3074786.1"/>
    </source>
</evidence>
<accession>A0ABD2IBF7</accession>
<dbReference type="EMBL" id="JBICCN010000356">
    <property type="protein sequence ID" value="KAL3074786.1"/>
    <property type="molecule type" value="Genomic_DNA"/>
</dbReference>
<evidence type="ECO:0000256" key="1">
    <source>
        <dbReference type="ARBA" id="ARBA00022771"/>
    </source>
</evidence>
<keyword evidence="1 3" id="KW-0863">Zinc-finger</keyword>
<dbReference type="InterPro" id="IPR044247">
    <property type="entry name" value="SPL2-like"/>
</dbReference>
<keyword evidence="1 3" id="KW-0479">Metal-binding</keyword>
<organism evidence="5 6">
    <name type="scientific">Heterodera schachtii</name>
    <name type="common">Sugarbeet cyst nematode worm</name>
    <name type="synonym">Tylenchus schachtii</name>
    <dbReference type="NCBI Taxonomy" id="97005"/>
    <lineage>
        <taxon>Eukaryota</taxon>
        <taxon>Metazoa</taxon>
        <taxon>Ecdysozoa</taxon>
        <taxon>Nematoda</taxon>
        <taxon>Chromadorea</taxon>
        <taxon>Rhabditida</taxon>
        <taxon>Tylenchina</taxon>
        <taxon>Tylenchomorpha</taxon>
        <taxon>Tylenchoidea</taxon>
        <taxon>Heteroderidae</taxon>
        <taxon>Heteroderinae</taxon>
        <taxon>Heterodera</taxon>
    </lineage>
</organism>
<dbReference type="InterPro" id="IPR013083">
    <property type="entry name" value="Znf_RING/FYVE/PHD"/>
</dbReference>
<dbReference type="AlphaFoldDB" id="A0ABD2IBF7"/>
<dbReference type="PROSITE" id="PS50089">
    <property type="entry name" value="ZF_RING_2"/>
    <property type="match status" value="1"/>
</dbReference>
<dbReference type="SUPFAM" id="SSF57850">
    <property type="entry name" value="RING/U-box"/>
    <property type="match status" value="1"/>
</dbReference>
<dbReference type="Pfam" id="PF13920">
    <property type="entry name" value="zf-C3HC4_3"/>
    <property type="match status" value="1"/>
</dbReference>
<evidence type="ECO:0000256" key="3">
    <source>
        <dbReference type="PROSITE-ProRule" id="PRU00175"/>
    </source>
</evidence>